<organism evidence="2 3">
    <name type="scientific">Rotaria socialis</name>
    <dbReference type="NCBI Taxonomy" id="392032"/>
    <lineage>
        <taxon>Eukaryota</taxon>
        <taxon>Metazoa</taxon>
        <taxon>Spiralia</taxon>
        <taxon>Gnathifera</taxon>
        <taxon>Rotifera</taxon>
        <taxon>Eurotatoria</taxon>
        <taxon>Bdelloidea</taxon>
        <taxon>Philodinida</taxon>
        <taxon>Philodinidae</taxon>
        <taxon>Rotaria</taxon>
    </lineage>
</organism>
<evidence type="ECO:0000313" key="2">
    <source>
        <dbReference type="EMBL" id="CAF5060477.1"/>
    </source>
</evidence>
<feature type="compositionally biased region" description="Polar residues" evidence="1">
    <location>
        <begin position="10"/>
        <end position="19"/>
    </location>
</feature>
<accession>A0A822D2G0</accession>
<proteinExistence type="predicted"/>
<feature type="non-terminal residue" evidence="2">
    <location>
        <position position="1"/>
    </location>
</feature>
<evidence type="ECO:0000313" key="3">
    <source>
        <dbReference type="Proteomes" id="UP000663848"/>
    </source>
</evidence>
<feature type="region of interest" description="Disordered" evidence="1">
    <location>
        <begin position="1"/>
        <end position="36"/>
    </location>
</feature>
<gene>
    <name evidence="2" type="ORF">QYT958_LOCUS42620</name>
</gene>
<name>A0A822D2G0_9BILA</name>
<protein>
    <submittedName>
        <fullName evidence="2">Uncharacterized protein</fullName>
    </submittedName>
</protein>
<sequence>AMSNDEPHKNCSSSGQQSGMVGKTWAIERTTVPPEI</sequence>
<evidence type="ECO:0000256" key="1">
    <source>
        <dbReference type="SAM" id="MobiDB-lite"/>
    </source>
</evidence>
<reference evidence="2" key="1">
    <citation type="submission" date="2021-02" db="EMBL/GenBank/DDBJ databases">
        <authorList>
            <person name="Nowell W R."/>
        </authorList>
    </citation>
    <scope>NUCLEOTIDE SEQUENCE</scope>
</reference>
<dbReference type="AlphaFoldDB" id="A0A822D2G0"/>
<comment type="caution">
    <text evidence="2">The sequence shown here is derived from an EMBL/GenBank/DDBJ whole genome shotgun (WGS) entry which is preliminary data.</text>
</comment>
<dbReference type="Proteomes" id="UP000663848">
    <property type="component" value="Unassembled WGS sequence"/>
</dbReference>
<dbReference type="EMBL" id="CAJOBR010055401">
    <property type="protein sequence ID" value="CAF5060477.1"/>
    <property type="molecule type" value="Genomic_DNA"/>
</dbReference>